<dbReference type="GO" id="GO:0003677">
    <property type="term" value="F:DNA binding"/>
    <property type="evidence" value="ECO:0007669"/>
    <property type="project" value="InterPro"/>
</dbReference>
<evidence type="ECO:0000313" key="3">
    <source>
        <dbReference type="Proteomes" id="UP000593594"/>
    </source>
</evidence>
<dbReference type="KEGG" id="kmn:HW532_15870"/>
<dbReference type="InterPro" id="IPR010982">
    <property type="entry name" value="Lambda_DNA-bd_dom_sf"/>
</dbReference>
<dbReference type="InterPro" id="IPR001387">
    <property type="entry name" value="Cro/C1-type_HTH"/>
</dbReference>
<keyword evidence="3" id="KW-1185">Reference proteome</keyword>
<sequence>MEAHTHYKLDYRAFGAAVRDRRKALGHSLRKVEKESGVTHSVINSVEAGKACQAETFFNLCKWLETVPTTFMQEKPVDEEIEDEEEKEVT</sequence>
<gene>
    <name evidence="2" type="ORF">HW532_15870</name>
</gene>
<dbReference type="AlphaFoldDB" id="A0A7S8HD20"/>
<dbReference type="RefSeq" id="WP_213161402.1">
    <property type="nucleotide sequence ID" value="NZ_CP058214.1"/>
</dbReference>
<feature type="domain" description="HTH cro/C1-type" evidence="1">
    <location>
        <begin position="18"/>
        <end position="71"/>
    </location>
</feature>
<dbReference type="SUPFAM" id="SSF47413">
    <property type="entry name" value="lambda repressor-like DNA-binding domains"/>
    <property type="match status" value="1"/>
</dbReference>
<name>A0A7S8HD20_9HYPH</name>
<dbReference type="Pfam" id="PF01381">
    <property type="entry name" value="HTH_3"/>
    <property type="match status" value="1"/>
</dbReference>
<accession>A0A7S8HD20</accession>
<organism evidence="2 3">
    <name type="scientific">Kaustia mangrovi</name>
    <dbReference type="NCBI Taxonomy" id="2593653"/>
    <lineage>
        <taxon>Bacteria</taxon>
        <taxon>Pseudomonadati</taxon>
        <taxon>Pseudomonadota</taxon>
        <taxon>Alphaproteobacteria</taxon>
        <taxon>Hyphomicrobiales</taxon>
        <taxon>Parvibaculaceae</taxon>
        <taxon>Kaustia</taxon>
    </lineage>
</organism>
<evidence type="ECO:0000259" key="1">
    <source>
        <dbReference type="PROSITE" id="PS50943"/>
    </source>
</evidence>
<dbReference type="PROSITE" id="PS50943">
    <property type="entry name" value="HTH_CROC1"/>
    <property type="match status" value="1"/>
</dbReference>
<dbReference type="Gene3D" id="1.10.260.40">
    <property type="entry name" value="lambda repressor-like DNA-binding domains"/>
    <property type="match status" value="1"/>
</dbReference>
<evidence type="ECO:0000313" key="2">
    <source>
        <dbReference type="EMBL" id="QPC44039.1"/>
    </source>
</evidence>
<protein>
    <submittedName>
        <fullName evidence="2">Helix-turn-helix transcriptional regulator</fullName>
    </submittedName>
</protein>
<dbReference type="Proteomes" id="UP000593594">
    <property type="component" value="Chromosome"/>
</dbReference>
<dbReference type="EMBL" id="CP058214">
    <property type="protein sequence ID" value="QPC44039.1"/>
    <property type="molecule type" value="Genomic_DNA"/>
</dbReference>
<proteinExistence type="predicted"/>
<reference evidence="2 3" key="1">
    <citation type="submission" date="2020-06" db="EMBL/GenBank/DDBJ databases">
        <title>Genome sequence of 2 isolates from Red Sea Mangroves.</title>
        <authorList>
            <person name="Sefrji F."/>
            <person name="Michoud G."/>
            <person name="Merlino G."/>
            <person name="Daffonchio D."/>
        </authorList>
    </citation>
    <scope>NUCLEOTIDE SEQUENCE [LARGE SCALE GENOMIC DNA]</scope>
    <source>
        <strain evidence="2 3">R1DC25</strain>
    </source>
</reference>
<dbReference type="CDD" id="cd00093">
    <property type="entry name" value="HTH_XRE"/>
    <property type="match status" value="1"/>
</dbReference>